<dbReference type="GO" id="GO:0055085">
    <property type="term" value="P:transmembrane transport"/>
    <property type="evidence" value="ECO:0007669"/>
    <property type="project" value="InterPro"/>
</dbReference>
<dbReference type="PANTHER" id="PTHR33376:SF4">
    <property type="entry name" value="SIALIC ACID-BINDING PERIPLASMIC PROTEIN SIAP"/>
    <property type="match status" value="1"/>
</dbReference>
<dbReference type="Proteomes" id="UP000677265">
    <property type="component" value="Unassembled WGS sequence"/>
</dbReference>
<proteinExistence type="inferred from homology"/>
<dbReference type="CDD" id="cd13603">
    <property type="entry name" value="PBP2_TRAP_Siap_TeaA_like"/>
    <property type="match status" value="1"/>
</dbReference>
<organism evidence="6">
    <name type="scientific">Neobacillus citreus</name>
    <dbReference type="NCBI Taxonomy" id="2833578"/>
    <lineage>
        <taxon>Bacteria</taxon>
        <taxon>Bacillati</taxon>
        <taxon>Bacillota</taxon>
        <taxon>Bacilli</taxon>
        <taxon>Bacillales</taxon>
        <taxon>Bacillaceae</taxon>
        <taxon>Neobacillus</taxon>
    </lineage>
</organism>
<evidence type="ECO:0000313" key="6">
    <source>
        <dbReference type="EMBL" id="MBS4186845.1"/>
    </source>
</evidence>
<dbReference type="InterPro" id="IPR038404">
    <property type="entry name" value="TRAP_DctP_sf"/>
</dbReference>
<dbReference type="EMBL" id="JAGYPE020000034">
    <property type="protein sequence ID" value="MCH6267302.1"/>
    <property type="molecule type" value="Genomic_DNA"/>
</dbReference>
<keyword evidence="8" id="KW-1185">Reference proteome</keyword>
<evidence type="ECO:0000256" key="5">
    <source>
        <dbReference type="SAM" id="SignalP"/>
    </source>
</evidence>
<dbReference type="InterPro" id="IPR004682">
    <property type="entry name" value="TRAP_DctP"/>
</dbReference>
<sequence>MKKLGIILALFLAIGSILGACGKKEEQASTSKEADSKDTSYTIKVANYYAPDHPQNKALTEKFKPLVEEKSGGSLKVEIYENNKLGGEKDFYTAVRNGTVEMGLPGMIMQADVPKMGAIEWPFLLRDFKHAKAVLDGPVGKELTDELASKHGVHPLVWSANGFRMVSSSKKVASMEDFKGLRLRMPNTPVFVQLGQLLGANVSPMPLSEVFTALEGKVVDGQDNPIGVVRSSGFYEVQDYILESRHGFTPNILIINENFWKKLSDKQRKAIEEAAKEYSDYEWKLSEESYEADKKFLEEKGMKFITPDDKFKKQMEDAVKPMYDEYYKQYPWAKEMVQKIKDTK</sequence>
<reference evidence="6" key="1">
    <citation type="submission" date="2021-05" db="EMBL/GenBank/DDBJ databases">
        <title>Novel Bacillus species.</title>
        <authorList>
            <person name="Liu G."/>
        </authorList>
    </citation>
    <scope>NUCLEOTIDE SEQUENCE</scope>
    <source>
        <strain evidence="6 8">FJAT-50051</strain>
    </source>
</reference>
<evidence type="ECO:0000256" key="3">
    <source>
        <dbReference type="ARBA" id="ARBA00022448"/>
    </source>
</evidence>
<dbReference type="Pfam" id="PF03480">
    <property type="entry name" value="DctP"/>
    <property type="match status" value="1"/>
</dbReference>
<accession>A0A942T7H5</accession>
<comment type="subcellular location">
    <subcellularLocation>
        <location evidence="1">Cell envelope</location>
    </subcellularLocation>
</comment>
<comment type="similarity">
    <text evidence="2">Belongs to the bacterial solute-binding protein 7 family.</text>
</comment>
<dbReference type="EMBL" id="JAGYPE010000007">
    <property type="protein sequence ID" value="MBS4186845.1"/>
    <property type="molecule type" value="Genomic_DNA"/>
</dbReference>
<keyword evidence="4 5" id="KW-0732">Signal</keyword>
<evidence type="ECO:0000313" key="7">
    <source>
        <dbReference type="EMBL" id="MCH6267302.1"/>
    </source>
</evidence>
<evidence type="ECO:0000256" key="2">
    <source>
        <dbReference type="ARBA" id="ARBA00009023"/>
    </source>
</evidence>
<dbReference type="NCBIfam" id="NF037995">
    <property type="entry name" value="TRAP_S1"/>
    <property type="match status" value="1"/>
</dbReference>
<evidence type="ECO:0000256" key="1">
    <source>
        <dbReference type="ARBA" id="ARBA00004196"/>
    </source>
</evidence>
<dbReference type="RefSeq" id="WP_213146605.1">
    <property type="nucleotide sequence ID" value="NZ_JAGYPE020000034.1"/>
</dbReference>
<dbReference type="PIRSF" id="PIRSF006470">
    <property type="entry name" value="DctB"/>
    <property type="match status" value="1"/>
</dbReference>
<dbReference type="AlphaFoldDB" id="A0A942T7H5"/>
<keyword evidence="3" id="KW-0813">Transport</keyword>
<feature type="signal peptide" evidence="5">
    <location>
        <begin position="1"/>
        <end position="19"/>
    </location>
</feature>
<dbReference type="PANTHER" id="PTHR33376">
    <property type="match status" value="1"/>
</dbReference>
<gene>
    <name evidence="7" type="ORF">KHB02_017420</name>
    <name evidence="6" type="ORF">KHB02_36350</name>
</gene>
<protein>
    <submittedName>
        <fullName evidence="6">TRAP transporter substrate-binding protein</fullName>
    </submittedName>
</protein>
<evidence type="ECO:0000256" key="4">
    <source>
        <dbReference type="ARBA" id="ARBA00022729"/>
    </source>
</evidence>
<name>A0A942T7H5_9BACI</name>
<dbReference type="InterPro" id="IPR018389">
    <property type="entry name" value="DctP_fam"/>
</dbReference>
<evidence type="ECO:0000313" key="8">
    <source>
        <dbReference type="Proteomes" id="UP000677265"/>
    </source>
</evidence>
<dbReference type="Gene3D" id="3.40.190.170">
    <property type="entry name" value="Bacterial extracellular solute-binding protein, family 7"/>
    <property type="match status" value="1"/>
</dbReference>
<dbReference type="GO" id="GO:0030288">
    <property type="term" value="C:outer membrane-bounded periplasmic space"/>
    <property type="evidence" value="ECO:0007669"/>
    <property type="project" value="InterPro"/>
</dbReference>
<dbReference type="NCBIfam" id="TIGR00787">
    <property type="entry name" value="dctP"/>
    <property type="match status" value="1"/>
</dbReference>
<dbReference type="PROSITE" id="PS51257">
    <property type="entry name" value="PROKAR_LIPOPROTEIN"/>
    <property type="match status" value="1"/>
</dbReference>
<feature type="chain" id="PRO_5044697311" evidence="5">
    <location>
        <begin position="20"/>
        <end position="344"/>
    </location>
</feature>
<comment type="caution">
    <text evidence="6">The sequence shown here is derived from an EMBL/GenBank/DDBJ whole genome shotgun (WGS) entry which is preliminary data.</text>
</comment>